<evidence type="ECO:0000313" key="2">
    <source>
        <dbReference type="Proteomes" id="UP000056209"/>
    </source>
</evidence>
<dbReference type="RefSeq" id="WP_058978938.1">
    <property type="nucleotide sequence ID" value="NZ_BCMS01000002.1"/>
</dbReference>
<dbReference type="OrthoDB" id="54168at2"/>
<gene>
    <name evidence="1" type="ORF">DEIGR_200076</name>
</gene>
<comment type="caution">
    <text evidence="1">The sequence shown here is derived from an EMBL/GenBank/DDBJ whole genome shotgun (WGS) entry which is preliminary data.</text>
</comment>
<proteinExistence type="predicted"/>
<dbReference type="EMBL" id="BCMS01000002">
    <property type="protein sequence ID" value="GAQ23221.1"/>
    <property type="molecule type" value="Genomic_DNA"/>
</dbReference>
<name>A0A117DRT5_9DEIO</name>
<evidence type="ECO:0000313" key="1">
    <source>
        <dbReference type="EMBL" id="GAQ23221.1"/>
    </source>
</evidence>
<dbReference type="AlphaFoldDB" id="A0A117DRT5"/>
<reference evidence="2" key="1">
    <citation type="submission" date="2015-11" db="EMBL/GenBank/DDBJ databases">
        <title>Draft Genome Sequence of the Radioresistant Bacterium Deinococcus grandis, Isolated from Freshwater Fish in Japan.</title>
        <authorList>
            <person name="Satoh K."/>
            <person name="Onodera T."/>
            <person name="Omoso K."/>
            <person name="Takeda-Yano K."/>
            <person name="Katayama T."/>
            <person name="Oono Y."/>
            <person name="Narumi I."/>
        </authorList>
    </citation>
    <scope>NUCLEOTIDE SEQUENCE [LARGE SCALE GENOMIC DNA]</scope>
    <source>
        <strain evidence="2">ATCC 43672</strain>
    </source>
</reference>
<dbReference type="Proteomes" id="UP000056209">
    <property type="component" value="Unassembled WGS sequence"/>
</dbReference>
<protein>
    <submittedName>
        <fullName evidence="1">Transcriptional regulator domain-containing protein</fullName>
    </submittedName>
</protein>
<keyword evidence="2" id="KW-1185">Reference proteome</keyword>
<sequence>MPARDLTLHVLGHTYLSRAAKPVPVSAKGAALLAYLTLERRPFHREHLAELLWQSGDALRNLRVELNRLRHLLPDLIPERQPMLELTLPSDLDHWTERAASIHPDEVGEWLSLGTGVPLSGLEDLGSPDLRAWVDGQRWRITQVVETQLSSAHARLQRAGQHDAADLISARAEQLGWALRAAPTSGPDLSFTGPDLHRPLLGALRAARGCPQVALLSGRSAQARREVISGLAQGQWQSLHVACPPDPDLLLAALLHQLGSLLPDSAERLELLRAPHATRHNVVRLWSLLPPLNQPLIVVLNDVVDPGLILPHVHVALNLPVDLLLVLCPAHDAALRDTHAALSGTDQSRVHALHLPPLGTTEIMDALASRQHAWPEERRYAYAARVAMDSDGWEPLARSLLADHADLGSSRPALLHEARDLLLRDLGWLPDTLRDAMARLAVAHAPIEPAVAAALLDDAPGLLAHAEHLKLLRPCDPVETVHLPHLHYRPSDRNETLCFASEPLRVALAATLSRAERQQVRERLARASTDARLAAHYARLSGLDAAPVATGAGITLAGAAAPLSDPAPPTPSGPRQECRTGSGYRVILEGGSLQVLRHGLFGRPATLRLPWGPVPPGPWQLTARIDALRAGPDLGPQASFALGWQVGGSSVLLGTTPTLDVPPGTRGAYYVAPQGRWVTVRGDGPGGPAELQVQAMDVAVTVTHLRAGSALLLQLGRD</sequence>
<accession>A0A117DRT5</accession>
<organism evidence="1 2">
    <name type="scientific">Deinococcus grandis</name>
    <dbReference type="NCBI Taxonomy" id="57498"/>
    <lineage>
        <taxon>Bacteria</taxon>
        <taxon>Thermotogati</taxon>
        <taxon>Deinococcota</taxon>
        <taxon>Deinococci</taxon>
        <taxon>Deinococcales</taxon>
        <taxon>Deinococcaceae</taxon>
        <taxon>Deinococcus</taxon>
    </lineage>
</organism>